<organism evidence="1 2">
    <name type="scientific">Caenorhabditis tropicalis</name>
    <dbReference type="NCBI Taxonomy" id="1561998"/>
    <lineage>
        <taxon>Eukaryota</taxon>
        <taxon>Metazoa</taxon>
        <taxon>Ecdysozoa</taxon>
        <taxon>Nematoda</taxon>
        <taxon>Chromadorea</taxon>
        <taxon>Rhabditida</taxon>
        <taxon>Rhabditina</taxon>
        <taxon>Rhabditomorpha</taxon>
        <taxon>Rhabditoidea</taxon>
        <taxon>Rhabditidae</taxon>
        <taxon>Peloderinae</taxon>
        <taxon>Caenorhabditis</taxon>
    </lineage>
</organism>
<dbReference type="WBParaSite" id="Csp11.Scaffold630.g16690.t1">
    <property type="protein sequence ID" value="Csp11.Scaffold630.g16690.t1"/>
    <property type="gene ID" value="Csp11.Scaffold630.g16690"/>
</dbReference>
<dbReference type="Proteomes" id="UP000095282">
    <property type="component" value="Unplaced"/>
</dbReference>
<protein>
    <submittedName>
        <fullName evidence="2">Non-specific serine/threonine protein kinase</fullName>
    </submittedName>
</protein>
<keyword evidence="1" id="KW-1185">Reference proteome</keyword>
<evidence type="ECO:0000313" key="1">
    <source>
        <dbReference type="Proteomes" id="UP000095282"/>
    </source>
</evidence>
<name>A0A1I7UJV2_9PELO</name>
<sequence length="67" mass="7815">MTNMVQHFQLSGLLCNRENDFTFEFQEIFGFISASIQETLDFPFKSRHAFSDISEELIAPSMKEFSE</sequence>
<evidence type="ECO:0000313" key="2">
    <source>
        <dbReference type="WBParaSite" id="Csp11.Scaffold630.g16690.t1"/>
    </source>
</evidence>
<reference evidence="2" key="1">
    <citation type="submission" date="2016-11" db="UniProtKB">
        <authorList>
            <consortium name="WormBaseParasite"/>
        </authorList>
    </citation>
    <scope>IDENTIFICATION</scope>
</reference>
<proteinExistence type="predicted"/>
<dbReference type="AlphaFoldDB" id="A0A1I7UJV2"/>
<accession>A0A1I7UJV2</accession>